<keyword evidence="3" id="KW-1185">Reference proteome</keyword>
<protein>
    <recommendedName>
        <fullName evidence="4">Secreted protein</fullName>
    </recommendedName>
</protein>
<dbReference type="Proteomes" id="UP001321760">
    <property type="component" value="Unassembled WGS sequence"/>
</dbReference>
<organism evidence="2 3">
    <name type="scientific">Podospora aff. communis PSN243</name>
    <dbReference type="NCBI Taxonomy" id="3040156"/>
    <lineage>
        <taxon>Eukaryota</taxon>
        <taxon>Fungi</taxon>
        <taxon>Dikarya</taxon>
        <taxon>Ascomycota</taxon>
        <taxon>Pezizomycotina</taxon>
        <taxon>Sordariomycetes</taxon>
        <taxon>Sordariomycetidae</taxon>
        <taxon>Sordariales</taxon>
        <taxon>Podosporaceae</taxon>
        <taxon>Podospora</taxon>
    </lineage>
</organism>
<accession>A0AAV9GIY4</accession>
<evidence type="ECO:0008006" key="4">
    <source>
        <dbReference type="Google" id="ProtNLM"/>
    </source>
</evidence>
<evidence type="ECO:0000313" key="3">
    <source>
        <dbReference type="Proteomes" id="UP001321760"/>
    </source>
</evidence>
<sequence length="155" mass="17013">MQLASGISWTTSLRFYPVSLAVMVRVSKLLLLCFCCCRRRWRGFGRMQVLEGSETVPVRRLFCFLLSVGRGRVFLAGSRTKEEEPVGRVADCTPLWSAPGRHGGQPSVTAMGGGTCWGITYRLSRSVGEHFTKDGASVGHDVQVTYLASATLPVR</sequence>
<name>A0AAV9GIY4_9PEZI</name>
<gene>
    <name evidence="2" type="ORF">QBC34DRAFT_102211</name>
</gene>
<reference evidence="2" key="2">
    <citation type="submission" date="2023-05" db="EMBL/GenBank/DDBJ databases">
        <authorList>
            <consortium name="Lawrence Berkeley National Laboratory"/>
            <person name="Steindorff A."/>
            <person name="Hensen N."/>
            <person name="Bonometti L."/>
            <person name="Westerberg I."/>
            <person name="Brannstrom I.O."/>
            <person name="Guillou S."/>
            <person name="Cros-Aarteil S."/>
            <person name="Calhoun S."/>
            <person name="Haridas S."/>
            <person name="Kuo A."/>
            <person name="Mondo S."/>
            <person name="Pangilinan J."/>
            <person name="Riley R."/>
            <person name="Labutti K."/>
            <person name="Andreopoulos B."/>
            <person name="Lipzen A."/>
            <person name="Chen C."/>
            <person name="Yanf M."/>
            <person name="Daum C."/>
            <person name="Ng V."/>
            <person name="Clum A."/>
            <person name="Ohm R."/>
            <person name="Martin F."/>
            <person name="Silar P."/>
            <person name="Natvig D."/>
            <person name="Lalanne C."/>
            <person name="Gautier V."/>
            <person name="Ament-Velasquez S.L."/>
            <person name="Kruys A."/>
            <person name="Hutchinson M.I."/>
            <person name="Powell A.J."/>
            <person name="Barry K."/>
            <person name="Miller A.N."/>
            <person name="Grigoriev I.V."/>
            <person name="Debuchy R."/>
            <person name="Gladieux P."/>
            <person name="Thoren M.H."/>
            <person name="Johannesson H."/>
        </authorList>
    </citation>
    <scope>NUCLEOTIDE SEQUENCE</scope>
    <source>
        <strain evidence="2">PSN243</strain>
    </source>
</reference>
<comment type="caution">
    <text evidence="2">The sequence shown here is derived from an EMBL/GenBank/DDBJ whole genome shotgun (WGS) entry which is preliminary data.</text>
</comment>
<dbReference type="AlphaFoldDB" id="A0AAV9GIY4"/>
<keyword evidence="1" id="KW-0472">Membrane</keyword>
<evidence type="ECO:0000256" key="1">
    <source>
        <dbReference type="SAM" id="Phobius"/>
    </source>
</evidence>
<keyword evidence="1" id="KW-0812">Transmembrane</keyword>
<dbReference type="EMBL" id="MU865941">
    <property type="protein sequence ID" value="KAK4448714.1"/>
    <property type="molecule type" value="Genomic_DNA"/>
</dbReference>
<keyword evidence="1" id="KW-1133">Transmembrane helix</keyword>
<evidence type="ECO:0000313" key="2">
    <source>
        <dbReference type="EMBL" id="KAK4448714.1"/>
    </source>
</evidence>
<feature type="transmembrane region" description="Helical" evidence="1">
    <location>
        <begin position="15"/>
        <end position="37"/>
    </location>
</feature>
<proteinExistence type="predicted"/>
<reference evidence="2" key="1">
    <citation type="journal article" date="2023" name="Mol. Phylogenet. Evol.">
        <title>Genome-scale phylogeny and comparative genomics of the fungal order Sordariales.</title>
        <authorList>
            <person name="Hensen N."/>
            <person name="Bonometti L."/>
            <person name="Westerberg I."/>
            <person name="Brannstrom I.O."/>
            <person name="Guillou S."/>
            <person name="Cros-Aarteil S."/>
            <person name="Calhoun S."/>
            <person name="Haridas S."/>
            <person name="Kuo A."/>
            <person name="Mondo S."/>
            <person name="Pangilinan J."/>
            <person name="Riley R."/>
            <person name="LaButti K."/>
            <person name="Andreopoulos B."/>
            <person name="Lipzen A."/>
            <person name="Chen C."/>
            <person name="Yan M."/>
            <person name="Daum C."/>
            <person name="Ng V."/>
            <person name="Clum A."/>
            <person name="Steindorff A."/>
            <person name="Ohm R.A."/>
            <person name="Martin F."/>
            <person name="Silar P."/>
            <person name="Natvig D.O."/>
            <person name="Lalanne C."/>
            <person name="Gautier V."/>
            <person name="Ament-Velasquez S.L."/>
            <person name="Kruys A."/>
            <person name="Hutchinson M.I."/>
            <person name="Powell A.J."/>
            <person name="Barry K."/>
            <person name="Miller A.N."/>
            <person name="Grigoriev I.V."/>
            <person name="Debuchy R."/>
            <person name="Gladieux P."/>
            <person name="Hiltunen Thoren M."/>
            <person name="Johannesson H."/>
        </authorList>
    </citation>
    <scope>NUCLEOTIDE SEQUENCE</scope>
    <source>
        <strain evidence="2">PSN243</strain>
    </source>
</reference>